<keyword evidence="3" id="KW-1185">Reference proteome</keyword>
<sequence length="121" mass="13371">MTNRKNLTSRWSGNRQNTTAAQQSAITLFEHKTVKTEWSTAVKVTVKKTEYSFQVETSETYTVRTRAVNSMGVGQPAVVTVKFTAKDEKTLARSNKSRSSTTYCGSLGVLLLMLAMSRALA</sequence>
<protein>
    <submittedName>
        <fullName evidence="2">Uncharacterized protein</fullName>
    </submittedName>
</protein>
<dbReference type="OrthoDB" id="434099at2759"/>
<keyword evidence="1" id="KW-1133">Transmembrane helix</keyword>
<keyword evidence="1" id="KW-0472">Membrane</keyword>
<accession>A0A9W9ZTC6</accession>
<reference evidence="2" key="1">
    <citation type="submission" date="2023-01" db="EMBL/GenBank/DDBJ databases">
        <title>Genome assembly of the deep-sea coral Lophelia pertusa.</title>
        <authorList>
            <person name="Herrera S."/>
            <person name="Cordes E."/>
        </authorList>
    </citation>
    <scope>NUCLEOTIDE SEQUENCE</scope>
    <source>
        <strain evidence="2">USNM1676648</strain>
        <tissue evidence="2">Polyp</tissue>
    </source>
</reference>
<name>A0A9W9ZTC6_9CNID</name>
<organism evidence="2 3">
    <name type="scientific">Desmophyllum pertusum</name>
    <dbReference type="NCBI Taxonomy" id="174260"/>
    <lineage>
        <taxon>Eukaryota</taxon>
        <taxon>Metazoa</taxon>
        <taxon>Cnidaria</taxon>
        <taxon>Anthozoa</taxon>
        <taxon>Hexacorallia</taxon>
        <taxon>Scleractinia</taxon>
        <taxon>Caryophylliina</taxon>
        <taxon>Caryophylliidae</taxon>
        <taxon>Desmophyllum</taxon>
    </lineage>
</organism>
<dbReference type="InterPro" id="IPR036116">
    <property type="entry name" value="FN3_sf"/>
</dbReference>
<gene>
    <name evidence="2" type="ORF">OS493_015201</name>
</gene>
<dbReference type="SUPFAM" id="SSF49265">
    <property type="entry name" value="Fibronectin type III"/>
    <property type="match status" value="1"/>
</dbReference>
<dbReference type="Proteomes" id="UP001163046">
    <property type="component" value="Unassembled WGS sequence"/>
</dbReference>
<evidence type="ECO:0000256" key="1">
    <source>
        <dbReference type="SAM" id="Phobius"/>
    </source>
</evidence>
<dbReference type="Gene3D" id="2.60.40.10">
    <property type="entry name" value="Immunoglobulins"/>
    <property type="match status" value="1"/>
</dbReference>
<dbReference type="InterPro" id="IPR013783">
    <property type="entry name" value="Ig-like_fold"/>
</dbReference>
<dbReference type="EMBL" id="MU825880">
    <property type="protein sequence ID" value="KAJ7385614.1"/>
    <property type="molecule type" value="Genomic_DNA"/>
</dbReference>
<comment type="caution">
    <text evidence="2">The sequence shown here is derived from an EMBL/GenBank/DDBJ whole genome shotgun (WGS) entry which is preliminary data.</text>
</comment>
<evidence type="ECO:0000313" key="2">
    <source>
        <dbReference type="EMBL" id="KAJ7385614.1"/>
    </source>
</evidence>
<evidence type="ECO:0000313" key="3">
    <source>
        <dbReference type="Proteomes" id="UP001163046"/>
    </source>
</evidence>
<dbReference type="AlphaFoldDB" id="A0A9W9ZTC6"/>
<keyword evidence="1" id="KW-0812">Transmembrane</keyword>
<proteinExistence type="predicted"/>
<feature type="transmembrane region" description="Helical" evidence="1">
    <location>
        <begin position="101"/>
        <end position="120"/>
    </location>
</feature>